<evidence type="ECO:0000313" key="1">
    <source>
        <dbReference type="EMBL" id="QUC16950.1"/>
    </source>
</evidence>
<dbReference type="GeneID" id="66061969"/>
<dbReference type="EMBL" id="CP072753">
    <property type="protein sequence ID" value="QUC16950.1"/>
    <property type="molecule type" value="Genomic_DNA"/>
</dbReference>
<dbReference type="RefSeq" id="XP_042994623.1">
    <property type="nucleotide sequence ID" value="XM_043138689.1"/>
</dbReference>
<name>A0A8E5HKI4_USTVR</name>
<gene>
    <name evidence="1" type="ORF">UV8b_01191</name>
</gene>
<proteinExistence type="predicted"/>
<reference evidence="1" key="1">
    <citation type="submission" date="2020-03" db="EMBL/GenBank/DDBJ databases">
        <title>A mixture of massive structural variations and highly conserved coding sequences in Ustilaginoidea virens genome.</title>
        <authorList>
            <person name="Zhang K."/>
            <person name="Zhao Z."/>
            <person name="Zhang Z."/>
            <person name="Li Y."/>
            <person name="Hsiang T."/>
            <person name="Sun W."/>
        </authorList>
    </citation>
    <scope>NUCLEOTIDE SEQUENCE</scope>
    <source>
        <strain evidence="1">UV-8b</strain>
    </source>
</reference>
<dbReference type="AlphaFoldDB" id="A0A8E5HKI4"/>
<dbReference type="Proteomes" id="UP000027002">
    <property type="component" value="Chromosome 1"/>
</dbReference>
<organism evidence="1 2">
    <name type="scientific">Ustilaginoidea virens</name>
    <name type="common">Rice false smut fungus</name>
    <name type="synonym">Villosiclava virens</name>
    <dbReference type="NCBI Taxonomy" id="1159556"/>
    <lineage>
        <taxon>Eukaryota</taxon>
        <taxon>Fungi</taxon>
        <taxon>Dikarya</taxon>
        <taxon>Ascomycota</taxon>
        <taxon>Pezizomycotina</taxon>
        <taxon>Sordariomycetes</taxon>
        <taxon>Hypocreomycetidae</taxon>
        <taxon>Hypocreales</taxon>
        <taxon>Clavicipitaceae</taxon>
        <taxon>Ustilaginoidea</taxon>
    </lineage>
</organism>
<accession>A0A8E5HKI4</accession>
<sequence>MQLRFWLTTPDNEWHFFICAPRIRRFSVDHWGSKPQPSAPNTHSHQLSKGWQLLHQSLCYVPTSIKKSAYSGVSSRQNSHSPPPLSLTLTRYIKVPNQLIASDYSSELARGDCEVLVTP</sequence>
<protein>
    <submittedName>
        <fullName evidence="1">Uncharacterized protein</fullName>
    </submittedName>
</protein>
<keyword evidence="2" id="KW-1185">Reference proteome</keyword>
<dbReference type="KEGG" id="uvi:66061969"/>
<evidence type="ECO:0000313" key="2">
    <source>
        <dbReference type="Proteomes" id="UP000027002"/>
    </source>
</evidence>